<reference evidence="9 10" key="1">
    <citation type="submission" date="2017-04" db="EMBL/GenBank/DDBJ databases">
        <title>Complete Genome Sequence of Bacillus thuringiensis type Strain ATCC 10792.</title>
        <authorList>
            <person name="Oh D.-H."/>
            <person name="Park B.-J."/>
            <person name="Shuai W."/>
            <person name="Chelliah R."/>
        </authorList>
    </citation>
    <scope>NUCLEOTIDE SEQUENCE [LARGE SCALE GENOMIC DNA]</scope>
    <source>
        <strain evidence="9 10">ATCC 10792</strain>
    </source>
</reference>
<dbReference type="InterPro" id="IPR003439">
    <property type="entry name" value="ABC_transporter-like_ATP-bd"/>
</dbReference>
<dbReference type="Pfam" id="PF00005">
    <property type="entry name" value="ABC_tran"/>
    <property type="match status" value="1"/>
</dbReference>
<evidence type="ECO:0000259" key="8">
    <source>
        <dbReference type="PROSITE" id="PS50893"/>
    </source>
</evidence>
<keyword evidence="3" id="KW-0813">Transport</keyword>
<dbReference type="Proteomes" id="UP000194143">
    <property type="component" value="Chromosome"/>
</dbReference>
<keyword evidence="6 9" id="KW-0067">ATP-binding</keyword>
<accession>A0A1W6WGJ7</accession>
<evidence type="ECO:0000256" key="4">
    <source>
        <dbReference type="ARBA" id="ARBA00022475"/>
    </source>
</evidence>
<keyword evidence="10" id="KW-1185">Reference proteome</keyword>
<dbReference type="InterPro" id="IPR003593">
    <property type="entry name" value="AAA+_ATPase"/>
</dbReference>
<dbReference type="CDD" id="cd03257">
    <property type="entry name" value="ABC_NikE_OppD_transporters"/>
    <property type="match status" value="1"/>
</dbReference>
<dbReference type="InterPro" id="IPR013563">
    <property type="entry name" value="Oligopep_ABC_C"/>
</dbReference>
<protein>
    <submittedName>
        <fullName evidence="9">ABC transporter ATP-binding protein</fullName>
    </submittedName>
</protein>
<evidence type="ECO:0000256" key="1">
    <source>
        <dbReference type="ARBA" id="ARBA00004202"/>
    </source>
</evidence>
<comment type="similarity">
    <text evidence="2">Belongs to the ABC transporter superfamily.</text>
</comment>
<dbReference type="InterPro" id="IPR050388">
    <property type="entry name" value="ABC_Ni/Peptide_Import"/>
</dbReference>
<dbReference type="FunFam" id="3.40.50.300:FF:000016">
    <property type="entry name" value="Oligopeptide ABC transporter ATP-binding component"/>
    <property type="match status" value="1"/>
</dbReference>
<evidence type="ECO:0000256" key="7">
    <source>
        <dbReference type="ARBA" id="ARBA00023136"/>
    </source>
</evidence>
<keyword evidence="7" id="KW-0472">Membrane</keyword>
<dbReference type="Pfam" id="PF08352">
    <property type="entry name" value="oligo_HPY"/>
    <property type="match status" value="1"/>
</dbReference>
<dbReference type="EMBL" id="CP021061">
    <property type="protein sequence ID" value="ARP55681.1"/>
    <property type="molecule type" value="Genomic_DNA"/>
</dbReference>
<keyword evidence="5" id="KW-0547">Nucleotide-binding</keyword>
<dbReference type="NCBIfam" id="TIGR01727">
    <property type="entry name" value="oligo_HPY"/>
    <property type="match status" value="1"/>
</dbReference>
<dbReference type="Gene3D" id="3.40.50.300">
    <property type="entry name" value="P-loop containing nucleotide triphosphate hydrolases"/>
    <property type="match status" value="1"/>
</dbReference>
<evidence type="ECO:0000256" key="6">
    <source>
        <dbReference type="ARBA" id="ARBA00022840"/>
    </source>
</evidence>
<dbReference type="PROSITE" id="PS00211">
    <property type="entry name" value="ABC_TRANSPORTER_1"/>
    <property type="match status" value="1"/>
</dbReference>
<organism evidence="9 10">
    <name type="scientific">Bacillus thuringiensis</name>
    <dbReference type="NCBI Taxonomy" id="1428"/>
    <lineage>
        <taxon>Bacteria</taxon>
        <taxon>Bacillati</taxon>
        <taxon>Bacillota</taxon>
        <taxon>Bacilli</taxon>
        <taxon>Bacillales</taxon>
        <taxon>Bacillaceae</taxon>
        <taxon>Bacillus</taxon>
        <taxon>Bacillus cereus group</taxon>
    </lineage>
</organism>
<dbReference type="SMR" id="A0A1W6WGJ7"/>
<evidence type="ECO:0000256" key="2">
    <source>
        <dbReference type="ARBA" id="ARBA00005417"/>
    </source>
</evidence>
<proteinExistence type="inferred from homology"/>
<feature type="domain" description="ABC transporter" evidence="8">
    <location>
        <begin position="6"/>
        <end position="256"/>
    </location>
</feature>
<dbReference type="SMART" id="SM00382">
    <property type="entry name" value="AAA"/>
    <property type="match status" value="1"/>
</dbReference>
<comment type="subcellular location">
    <subcellularLocation>
        <location evidence="1">Cell membrane</location>
        <topology evidence="1">Peripheral membrane protein</topology>
    </subcellularLocation>
</comment>
<dbReference type="GO" id="GO:0005886">
    <property type="term" value="C:plasma membrane"/>
    <property type="evidence" value="ECO:0007669"/>
    <property type="project" value="UniProtKB-SubCell"/>
</dbReference>
<dbReference type="GO" id="GO:0016887">
    <property type="term" value="F:ATP hydrolysis activity"/>
    <property type="evidence" value="ECO:0007669"/>
    <property type="project" value="InterPro"/>
</dbReference>
<evidence type="ECO:0000313" key="9">
    <source>
        <dbReference type="EMBL" id="ARP55681.1"/>
    </source>
</evidence>
<dbReference type="InterPro" id="IPR017871">
    <property type="entry name" value="ABC_transporter-like_CS"/>
</dbReference>
<dbReference type="PROSITE" id="PS50893">
    <property type="entry name" value="ABC_TRANSPORTER_2"/>
    <property type="match status" value="1"/>
</dbReference>
<dbReference type="SUPFAM" id="SSF52540">
    <property type="entry name" value="P-loop containing nucleoside triphosphate hydrolases"/>
    <property type="match status" value="1"/>
</dbReference>
<gene>
    <name evidence="9" type="ORF">CAB88_00395</name>
</gene>
<evidence type="ECO:0000256" key="3">
    <source>
        <dbReference type="ARBA" id="ARBA00022448"/>
    </source>
</evidence>
<evidence type="ECO:0000256" key="5">
    <source>
        <dbReference type="ARBA" id="ARBA00022741"/>
    </source>
</evidence>
<dbReference type="PANTHER" id="PTHR43297">
    <property type="entry name" value="OLIGOPEPTIDE TRANSPORT ATP-BINDING PROTEIN APPD"/>
    <property type="match status" value="1"/>
</dbReference>
<dbReference type="GO" id="GO:0015833">
    <property type="term" value="P:peptide transport"/>
    <property type="evidence" value="ECO:0007669"/>
    <property type="project" value="InterPro"/>
</dbReference>
<dbReference type="GO" id="GO:0005524">
    <property type="term" value="F:ATP binding"/>
    <property type="evidence" value="ECO:0007669"/>
    <property type="project" value="UniProtKB-KW"/>
</dbReference>
<dbReference type="InterPro" id="IPR027417">
    <property type="entry name" value="P-loop_NTPase"/>
</dbReference>
<dbReference type="GeneID" id="67464786"/>
<evidence type="ECO:0000313" key="10">
    <source>
        <dbReference type="Proteomes" id="UP000194143"/>
    </source>
</evidence>
<name>A0A1W6WGJ7_BACTU</name>
<keyword evidence="4" id="KW-1003">Cell membrane</keyword>
<dbReference type="AlphaFoldDB" id="A0A1W6WGJ7"/>
<sequence length="326" mass="36100">MSRAVVELKDLQTHFQTEEGTVKAVNHVSFAVREGETVCVVGESGCGKSVTALSIMGLIAESGSVVGGDILYEGKSLLGMKEKELRSLRGNDIAMIFQEPMTSLNPVFTVGEQIVETLREHELLSKNEAYKKAIELIRKVGIARANEIVHSYPHELSGGMLQRIMIAVALSCNPKLLIADEPTTALDVTIQAQILDLLRQVKEEFKTSILLITHDLGVVAEMADYVVVMYGGKVIEEAPVLEIFQNPKHPYTKGLLKSKPVMGKRIDKLYSIPGQVPNLVGLGEFCYFSGRCEHCMEICEKEAPNLNVNDENHKVACWLYEERAER</sequence>
<dbReference type="RefSeq" id="WP_000085617.1">
    <property type="nucleotide sequence ID" value="NZ_CP021061.1"/>
</dbReference>
<dbReference type="PANTHER" id="PTHR43297:SF2">
    <property type="entry name" value="DIPEPTIDE TRANSPORT ATP-BINDING PROTEIN DPPD"/>
    <property type="match status" value="1"/>
</dbReference>